<dbReference type="Gene3D" id="2.60.40.10">
    <property type="entry name" value="Immunoglobulins"/>
    <property type="match status" value="1"/>
</dbReference>
<dbReference type="Proteomes" id="UP000036045">
    <property type="component" value="Unassembled WGS sequence"/>
</dbReference>
<comment type="caution">
    <text evidence="7">The sequence shown here is derived from an EMBL/GenBank/DDBJ whole genome shotgun (WGS) entry which is preliminary data.</text>
</comment>
<comment type="similarity">
    <text evidence="1">Belongs to the glycosyl hydrolase 2 family.</text>
</comment>
<dbReference type="PANTHER" id="PTHR42732">
    <property type="entry name" value="BETA-GALACTOSIDASE"/>
    <property type="match status" value="1"/>
</dbReference>
<evidence type="ECO:0000256" key="3">
    <source>
        <dbReference type="ARBA" id="ARBA00023295"/>
    </source>
</evidence>
<accession>A0A0J1IQL7</accession>
<dbReference type="SUPFAM" id="SSF49785">
    <property type="entry name" value="Galactose-binding domain-like"/>
    <property type="match status" value="1"/>
</dbReference>
<keyword evidence="2 7" id="KW-0378">Hydrolase</keyword>
<evidence type="ECO:0000259" key="6">
    <source>
        <dbReference type="Pfam" id="PF02837"/>
    </source>
</evidence>
<feature type="domain" description="Glycoside hydrolase family 2 immunoglobulin-like beta-sandwich" evidence="4">
    <location>
        <begin position="180"/>
        <end position="291"/>
    </location>
</feature>
<keyword evidence="8" id="KW-1185">Reference proteome</keyword>
<gene>
    <name evidence="7" type="ORF">ABW02_00425</name>
</gene>
<dbReference type="InterPro" id="IPR006102">
    <property type="entry name" value="Ig-like_GH2"/>
</dbReference>
<organism evidence="7 8">
    <name type="scientific">Niallia circulans</name>
    <name type="common">Bacillus circulans</name>
    <dbReference type="NCBI Taxonomy" id="1397"/>
    <lineage>
        <taxon>Bacteria</taxon>
        <taxon>Bacillati</taxon>
        <taxon>Bacillota</taxon>
        <taxon>Bacilli</taxon>
        <taxon>Bacillales</taxon>
        <taxon>Bacillaceae</taxon>
        <taxon>Niallia</taxon>
    </lineage>
</organism>
<keyword evidence="3" id="KW-0326">Glycosidase</keyword>
<dbReference type="InterPro" id="IPR051913">
    <property type="entry name" value="GH2_Domain-Containing"/>
</dbReference>
<dbReference type="InterPro" id="IPR017853">
    <property type="entry name" value="GH"/>
</dbReference>
<dbReference type="AlphaFoldDB" id="A0A0J1IQL7"/>
<dbReference type="InterPro" id="IPR008979">
    <property type="entry name" value="Galactose-bd-like_sf"/>
</dbReference>
<dbReference type="SUPFAM" id="SSF49303">
    <property type="entry name" value="beta-Galactosidase/glucuronidase domain"/>
    <property type="match status" value="1"/>
</dbReference>
<dbReference type="EMBL" id="LDPH01000001">
    <property type="protein sequence ID" value="KLV28249.1"/>
    <property type="molecule type" value="Genomic_DNA"/>
</dbReference>
<dbReference type="InterPro" id="IPR006104">
    <property type="entry name" value="Glyco_hydro_2_N"/>
</dbReference>
<evidence type="ECO:0000256" key="1">
    <source>
        <dbReference type="ARBA" id="ARBA00007401"/>
    </source>
</evidence>
<proteinExistence type="inferred from homology"/>
<evidence type="ECO:0000259" key="5">
    <source>
        <dbReference type="Pfam" id="PF02836"/>
    </source>
</evidence>
<reference evidence="7 8" key="1">
    <citation type="submission" date="2015-05" db="EMBL/GenBank/DDBJ databases">
        <title>Whole genome sequence and identification of bacterial endophytes from Costus igneus.</title>
        <authorList>
            <person name="Lee Y.P."/>
            <person name="Gan H.M."/>
            <person name="Eng W."/>
            <person name="Wheatley M.S."/>
            <person name="Caraballo A."/>
            <person name="Polter S."/>
            <person name="Savka M.A."/>
            <person name="Hudson A.O."/>
        </authorList>
    </citation>
    <scope>NUCLEOTIDE SEQUENCE [LARGE SCALE GENOMIC DNA]</scope>
    <source>
        <strain evidence="7 8">RIT379</strain>
    </source>
</reference>
<dbReference type="Pfam" id="PF00703">
    <property type="entry name" value="Glyco_hydro_2"/>
    <property type="match status" value="1"/>
</dbReference>
<feature type="domain" description="Glycoside hydrolase family 2 catalytic" evidence="5">
    <location>
        <begin position="326"/>
        <end position="589"/>
    </location>
</feature>
<protein>
    <submittedName>
        <fullName evidence="7">Glycoside hydrolase family 2</fullName>
    </submittedName>
</protein>
<dbReference type="SUPFAM" id="SSF51445">
    <property type="entry name" value="(Trans)glycosidases"/>
    <property type="match status" value="1"/>
</dbReference>
<dbReference type="RefSeq" id="WP_047939952.1">
    <property type="nucleotide sequence ID" value="NZ_JARTLH010000030.1"/>
</dbReference>
<dbReference type="InterPro" id="IPR013783">
    <property type="entry name" value="Ig-like_fold"/>
</dbReference>
<dbReference type="Gene3D" id="3.20.20.80">
    <property type="entry name" value="Glycosidases"/>
    <property type="match status" value="1"/>
</dbReference>
<dbReference type="GO" id="GO:0005975">
    <property type="term" value="P:carbohydrate metabolic process"/>
    <property type="evidence" value="ECO:0007669"/>
    <property type="project" value="InterPro"/>
</dbReference>
<feature type="domain" description="Glycosyl hydrolases family 2 sugar binding" evidence="6">
    <location>
        <begin position="19"/>
        <end position="137"/>
    </location>
</feature>
<dbReference type="PANTHER" id="PTHR42732:SF3">
    <property type="entry name" value="HYDROLASE"/>
    <property type="match status" value="1"/>
</dbReference>
<dbReference type="InterPro" id="IPR006103">
    <property type="entry name" value="Glyco_hydro_2_cat"/>
</dbReference>
<evidence type="ECO:0000259" key="4">
    <source>
        <dbReference type="Pfam" id="PF00703"/>
    </source>
</evidence>
<evidence type="ECO:0000313" key="7">
    <source>
        <dbReference type="EMBL" id="KLV28249.1"/>
    </source>
</evidence>
<dbReference type="GO" id="GO:0004553">
    <property type="term" value="F:hydrolase activity, hydrolyzing O-glycosyl compounds"/>
    <property type="evidence" value="ECO:0007669"/>
    <property type="project" value="InterPro"/>
</dbReference>
<evidence type="ECO:0000313" key="8">
    <source>
        <dbReference type="Proteomes" id="UP000036045"/>
    </source>
</evidence>
<name>A0A0J1IQL7_NIACI</name>
<dbReference type="Pfam" id="PF02836">
    <property type="entry name" value="Glyco_hydro_2_C"/>
    <property type="match status" value="1"/>
</dbReference>
<sequence>MTRQEYPRPQFVRDQWINLNGTWQFQFDDKNVGEQEQYFNKETLDKEIQVPFVYQSKLSGIGERTIHEYVWYKKEVVIPKYADKRTILHFGAVDYYCKVYVNGKFVGDHEGGHTSFSFDISNYLLDENQSITVKVYDPIKDETIPRGKQFWEEEPRAIWYTNSTGIWQTVWVEQVNNDYLEKVRFTPDLDRGVVWMDFVLNKEAEISRANYYVKYKISFKNILIAEDQIKMNNLAEKRAVDIIQNKIFRTNFHDSGYTWSPEHPNLFDVSIELCDEKGTVLDKVQSYFGYRKVHTENGMVYLNNKPYYQKLVLDQGYWPEGLLTAPEAEDLKKDIELAKEMGFNGCRKHQKTEDPLFMYYADTLGFLVWGECASAPVYTKEAATRLMKEWMEIVDRDYNHPSIVTWVPLNESWGIPDIHHDKKQQHFSTTMYHMLHAIDDTRLVISNDGWEATVTDICAIHNYGHGNADEKAKYQYFKESISSVENLLTHAHSKWEVYAENHSHQGEPILLTEFGGIAFKMGEQSGWGYTSVETADDYITEYRKIMEAIFQSKGLWGYCYTQLTDVEQEINGILTYNRIPKCDLSKIKELNNLFFPERLATNGKRMNGGIN</sequence>
<evidence type="ECO:0000256" key="2">
    <source>
        <dbReference type="ARBA" id="ARBA00022801"/>
    </source>
</evidence>
<dbReference type="OrthoDB" id="9762066at2"/>
<dbReference type="Pfam" id="PF02837">
    <property type="entry name" value="Glyco_hydro_2_N"/>
    <property type="match status" value="1"/>
</dbReference>
<dbReference type="InterPro" id="IPR036156">
    <property type="entry name" value="Beta-gal/glucu_dom_sf"/>
</dbReference>
<dbReference type="Gene3D" id="2.60.120.260">
    <property type="entry name" value="Galactose-binding domain-like"/>
    <property type="match status" value="1"/>
</dbReference>
<dbReference type="PATRIC" id="fig|1397.4.peg.90"/>